<dbReference type="Pfam" id="PF07859">
    <property type="entry name" value="Abhydrolase_3"/>
    <property type="match status" value="1"/>
</dbReference>
<feature type="domain" description="Alpha/beta hydrolase fold-3" evidence="4">
    <location>
        <begin position="68"/>
        <end position="267"/>
    </location>
</feature>
<dbReference type="InterPro" id="IPR029058">
    <property type="entry name" value="AB_hydrolase_fold"/>
</dbReference>
<dbReference type="PANTHER" id="PTHR48081">
    <property type="entry name" value="AB HYDROLASE SUPERFAMILY PROTEIN C4A8.06C"/>
    <property type="match status" value="1"/>
</dbReference>
<dbReference type="AlphaFoldDB" id="A0A1M6X784"/>
<dbReference type="PROSITE" id="PS01174">
    <property type="entry name" value="LIPASE_GDXG_SER"/>
    <property type="match status" value="1"/>
</dbReference>
<organism evidence="5 6">
    <name type="scientific">Pseudonocardia thermophila</name>
    <dbReference type="NCBI Taxonomy" id="1848"/>
    <lineage>
        <taxon>Bacteria</taxon>
        <taxon>Bacillati</taxon>
        <taxon>Actinomycetota</taxon>
        <taxon>Actinomycetes</taxon>
        <taxon>Pseudonocardiales</taxon>
        <taxon>Pseudonocardiaceae</taxon>
        <taxon>Pseudonocardia</taxon>
    </lineage>
</organism>
<accession>A0A1M6X784</accession>
<evidence type="ECO:0000256" key="3">
    <source>
        <dbReference type="PROSITE-ProRule" id="PRU10038"/>
    </source>
</evidence>
<dbReference type="STRING" id="1848.SAMN05443637_11680"/>
<dbReference type="InterPro" id="IPR033140">
    <property type="entry name" value="Lipase_GDXG_put_SER_AS"/>
</dbReference>
<dbReference type="PANTHER" id="PTHR48081:SF30">
    <property type="entry name" value="ACETYL-HYDROLASE LIPR-RELATED"/>
    <property type="match status" value="1"/>
</dbReference>
<sequence length="297" mass="31142">MQVARAVTRFVVAPVLDPRLPVAVRRRLLDATGFALPSPRGTRRRRTSLGGVPADRVTVAGGDGPHQVLFLHGGGYSLGSARTYRAFAAHLARATGAPVHVPEYRLAPEHPHPAAVDDAHAAYRALRAVGHEPQRIAVAGDSAGGGLALSLLLRLRAEGADLPGSVALISPWLDLDLSSPTLEANRRTDVLLSRHWLEQAAAGYRAGADPADLRPLQADLTGLPPIHLLAATGEILLGDADALAARLAAAGAPHTYDRVPGLWHDFVLYTGAMAEADAAVARLGAAVRADCLGERRA</sequence>
<dbReference type="GO" id="GO:0004806">
    <property type="term" value="F:triacylglycerol lipase activity"/>
    <property type="evidence" value="ECO:0007669"/>
    <property type="project" value="TreeGrafter"/>
</dbReference>
<gene>
    <name evidence="5" type="ORF">SAMN05443637_11680</name>
</gene>
<dbReference type="Proteomes" id="UP000184363">
    <property type="component" value="Unassembled WGS sequence"/>
</dbReference>
<proteinExistence type="inferred from homology"/>
<evidence type="ECO:0000256" key="1">
    <source>
        <dbReference type="ARBA" id="ARBA00010515"/>
    </source>
</evidence>
<evidence type="ECO:0000313" key="6">
    <source>
        <dbReference type="Proteomes" id="UP000184363"/>
    </source>
</evidence>
<evidence type="ECO:0000256" key="2">
    <source>
        <dbReference type="ARBA" id="ARBA00022801"/>
    </source>
</evidence>
<keyword evidence="2" id="KW-0378">Hydrolase</keyword>
<protein>
    <submittedName>
        <fullName evidence="5">Acetyl esterase/lipase</fullName>
    </submittedName>
</protein>
<dbReference type="EMBL" id="FRAP01000016">
    <property type="protein sequence ID" value="SHL01860.1"/>
    <property type="molecule type" value="Genomic_DNA"/>
</dbReference>
<comment type="similarity">
    <text evidence="1">Belongs to the 'GDXG' lipolytic enzyme family.</text>
</comment>
<keyword evidence="6" id="KW-1185">Reference proteome</keyword>
<dbReference type="InterPro" id="IPR013094">
    <property type="entry name" value="AB_hydrolase_3"/>
</dbReference>
<evidence type="ECO:0000313" key="5">
    <source>
        <dbReference type="EMBL" id="SHL01860.1"/>
    </source>
</evidence>
<evidence type="ECO:0000259" key="4">
    <source>
        <dbReference type="Pfam" id="PF07859"/>
    </source>
</evidence>
<feature type="active site" evidence="3">
    <location>
        <position position="142"/>
    </location>
</feature>
<reference evidence="5 6" key="1">
    <citation type="submission" date="2016-11" db="EMBL/GenBank/DDBJ databases">
        <authorList>
            <person name="Jaros S."/>
            <person name="Januszkiewicz K."/>
            <person name="Wedrychowicz H."/>
        </authorList>
    </citation>
    <scope>NUCLEOTIDE SEQUENCE [LARGE SCALE GENOMIC DNA]</scope>
    <source>
        <strain evidence="5 6">DSM 43832</strain>
    </source>
</reference>
<dbReference type="Gene3D" id="3.40.50.1820">
    <property type="entry name" value="alpha/beta hydrolase"/>
    <property type="match status" value="1"/>
</dbReference>
<dbReference type="InterPro" id="IPR050300">
    <property type="entry name" value="GDXG_lipolytic_enzyme"/>
</dbReference>
<name>A0A1M6X784_PSETH</name>
<dbReference type="SUPFAM" id="SSF53474">
    <property type="entry name" value="alpha/beta-Hydrolases"/>
    <property type="match status" value="1"/>
</dbReference>